<dbReference type="CDD" id="cd01949">
    <property type="entry name" value="GGDEF"/>
    <property type="match status" value="1"/>
</dbReference>
<dbReference type="CDD" id="cd00130">
    <property type="entry name" value="PAS"/>
    <property type="match status" value="1"/>
</dbReference>
<dbReference type="Pfam" id="PF00563">
    <property type="entry name" value="EAL"/>
    <property type="match status" value="1"/>
</dbReference>
<reference evidence="7 8" key="1">
    <citation type="journal article" date="2008" name="Proc. Natl. Acad. Sci. U.S.A.">
        <title>The genome of Cyanothece 51142, a unicellular diazotrophic cyanobacterium important in the marine nitrogen cycle.</title>
        <authorList>
            <person name="Welsh E.A."/>
            <person name="Liberton M."/>
            <person name="Stoeckel J."/>
            <person name="Loh T."/>
            <person name="Elvitigala T."/>
            <person name="Wang C."/>
            <person name="Wollam A."/>
            <person name="Fulton R.S."/>
            <person name="Clifton S.W."/>
            <person name="Jacobs J.M."/>
            <person name="Aurora R."/>
            <person name="Ghosh B.K."/>
            <person name="Sherman L.A."/>
            <person name="Smith R.D."/>
            <person name="Wilson R.K."/>
            <person name="Pakrasi H.B."/>
        </authorList>
    </citation>
    <scope>NUCLEOTIDE SEQUENCE [LARGE SCALE GENOMIC DNA]</scope>
    <source>
        <strain evidence="8">ATCC 51142 / BH68</strain>
    </source>
</reference>
<dbReference type="KEGG" id="cyt:cce_1877"/>
<evidence type="ECO:0000256" key="1">
    <source>
        <dbReference type="PROSITE-ProRule" id="PRU00169"/>
    </source>
</evidence>
<dbReference type="InterPro" id="IPR043128">
    <property type="entry name" value="Rev_trsase/Diguanyl_cyclase"/>
</dbReference>
<dbReference type="InterPro" id="IPR000700">
    <property type="entry name" value="PAS-assoc_C"/>
</dbReference>
<dbReference type="HOGENOM" id="CLU_000445_70_50_3"/>
<dbReference type="PROSITE" id="PS50887">
    <property type="entry name" value="GGDEF"/>
    <property type="match status" value="1"/>
</dbReference>
<dbReference type="Proteomes" id="UP000001203">
    <property type="component" value="Chromosome circular"/>
</dbReference>
<feature type="domain" description="GGDEF" evidence="6">
    <location>
        <begin position="303"/>
        <end position="436"/>
    </location>
</feature>
<dbReference type="AlphaFoldDB" id="B1X0D8"/>
<dbReference type="NCBIfam" id="TIGR00229">
    <property type="entry name" value="sensory_box"/>
    <property type="match status" value="1"/>
</dbReference>
<dbReference type="Gene3D" id="3.30.70.270">
    <property type="match status" value="1"/>
</dbReference>
<dbReference type="OrthoDB" id="9809987at2"/>
<dbReference type="Pfam" id="PF00072">
    <property type="entry name" value="Response_reg"/>
    <property type="match status" value="1"/>
</dbReference>
<gene>
    <name evidence="7" type="ordered locus">cce_1877</name>
</gene>
<keyword evidence="1" id="KW-0597">Phosphoprotein</keyword>
<dbReference type="Gene3D" id="3.20.20.450">
    <property type="entry name" value="EAL domain"/>
    <property type="match status" value="1"/>
</dbReference>
<dbReference type="EMBL" id="CP000806">
    <property type="protein sequence ID" value="ACB51227.1"/>
    <property type="molecule type" value="Genomic_DNA"/>
</dbReference>
<dbReference type="SMART" id="SM00448">
    <property type="entry name" value="REC"/>
    <property type="match status" value="1"/>
</dbReference>
<dbReference type="PROSITE" id="PS50110">
    <property type="entry name" value="RESPONSE_REGULATORY"/>
    <property type="match status" value="1"/>
</dbReference>
<evidence type="ECO:0000259" key="6">
    <source>
        <dbReference type="PROSITE" id="PS50887"/>
    </source>
</evidence>
<dbReference type="InterPro" id="IPR035919">
    <property type="entry name" value="EAL_sf"/>
</dbReference>
<dbReference type="InterPro" id="IPR011006">
    <property type="entry name" value="CheY-like_superfamily"/>
</dbReference>
<evidence type="ECO:0000259" key="4">
    <source>
        <dbReference type="PROSITE" id="PS50113"/>
    </source>
</evidence>
<sequence>MTVNILVVEDESIVAQDIKMTLEELGYIVPVIADSGELAIKNAAKFRPDLILMDIRLIGKMDGIEAAEIINQEFNIPIIYLTAHGDDETLARAKLTDPYGYLIKPFVEQDLRITLEIALYKHEIKQQLIEQKQWLSTILNSVGDGVLTTDINHQITYLNPMAEQLTGWTLSEAIGKPVTEVFKLINETTHQSLPSPIEQVLENGQMLTLPSHTLLVKKDGQAIAIGDNAAPIYEYKQTTSLSHNGDQCTGVVLVFRDITEYKLTTQKLHRQAFYDSLTNLPNRRWFQERLIDAIERVKRNSNYLFAVLFLDLDRFKVINDSLGHQMGDRLLNEVSRRLTHLLRSIDTVARFGGDEFAILLEDIHSRDDAIHVAQRINDSLNSPFIIDGKEVFTNSSIGIVLSSNGYLSMDNLIRDADIAMYRAKAKGRACYAIFDPVVAQEIISASRLENDLKGAIEKEELTLYYQPIFDLETQMIQGVEALVRWQHPQNGLISPQFFIPIAEETGYILAIDNWVLETACHQMKQWLTLGSNCQFSKVSINISSYQCLQKNLTQKIRKILSTTGLNPSNITLEITETALIQDPDSAIVILNQLKDLGIILSLDDFGTGYSSLSYLHYFPVDTLKIDRSFISNLSKNKEGLEIVKTIINLGRNLNMDIVAEGIETDEQLKLLKQLNCQYGQGYLFSKPLAVDDMNQLINS</sequence>
<dbReference type="GO" id="GO:0000160">
    <property type="term" value="P:phosphorelay signal transduction system"/>
    <property type="evidence" value="ECO:0007669"/>
    <property type="project" value="InterPro"/>
</dbReference>
<dbReference type="PANTHER" id="PTHR44757">
    <property type="entry name" value="DIGUANYLATE CYCLASE DGCP"/>
    <property type="match status" value="1"/>
</dbReference>
<dbReference type="eggNOG" id="COG5001">
    <property type="taxonomic scope" value="Bacteria"/>
</dbReference>
<dbReference type="CDD" id="cd01948">
    <property type="entry name" value="EAL"/>
    <property type="match status" value="1"/>
</dbReference>
<accession>B1X0D8</accession>
<dbReference type="PROSITE" id="PS50112">
    <property type="entry name" value="PAS"/>
    <property type="match status" value="1"/>
</dbReference>
<dbReference type="SUPFAM" id="SSF55785">
    <property type="entry name" value="PYP-like sensor domain (PAS domain)"/>
    <property type="match status" value="1"/>
</dbReference>
<evidence type="ECO:0000259" key="2">
    <source>
        <dbReference type="PROSITE" id="PS50110"/>
    </source>
</evidence>
<dbReference type="InterPro" id="IPR052155">
    <property type="entry name" value="Biofilm_reg_signaling"/>
</dbReference>
<feature type="domain" description="Response regulatory" evidence="2">
    <location>
        <begin position="4"/>
        <end position="119"/>
    </location>
</feature>
<feature type="domain" description="PAC" evidence="4">
    <location>
        <begin position="209"/>
        <end position="270"/>
    </location>
</feature>
<evidence type="ECO:0008006" key="9">
    <source>
        <dbReference type="Google" id="ProtNLM"/>
    </source>
</evidence>
<dbReference type="Gene3D" id="3.30.450.20">
    <property type="entry name" value="PAS domain"/>
    <property type="match status" value="1"/>
</dbReference>
<evidence type="ECO:0000313" key="8">
    <source>
        <dbReference type="Proteomes" id="UP000001203"/>
    </source>
</evidence>
<dbReference type="RefSeq" id="WP_009545688.1">
    <property type="nucleotide sequence ID" value="NC_010546.1"/>
</dbReference>
<dbReference type="FunFam" id="3.30.70.270:FF:000001">
    <property type="entry name" value="Diguanylate cyclase domain protein"/>
    <property type="match status" value="1"/>
</dbReference>
<feature type="domain" description="EAL" evidence="5">
    <location>
        <begin position="445"/>
        <end position="699"/>
    </location>
</feature>
<feature type="domain" description="PAS" evidence="3">
    <location>
        <begin position="131"/>
        <end position="204"/>
    </location>
</feature>
<protein>
    <recommendedName>
        <fullName evidence="9">Two-component response regulator</fullName>
    </recommendedName>
</protein>
<dbReference type="STRING" id="43989.cce_1877"/>
<dbReference type="InterPro" id="IPR001789">
    <property type="entry name" value="Sig_transdc_resp-reg_receiver"/>
</dbReference>
<dbReference type="SUPFAM" id="SSF141868">
    <property type="entry name" value="EAL domain-like"/>
    <property type="match status" value="1"/>
</dbReference>
<feature type="modified residue" description="4-aspartylphosphate" evidence="1">
    <location>
        <position position="54"/>
    </location>
</feature>
<dbReference type="NCBIfam" id="TIGR00254">
    <property type="entry name" value="GGDEF"/>
    <property type="match status" value="1"/>
</dbReference>
<dbReference type="CDD" id="cd17534">
    <property type="entry name" value="REC_DC-like"/>
    <property type="match status" value="1"/>
</dbReference>
<dbReference type="InterPro" id="IPR000014">
    <property type="entry name" value="PAS"/>
</dbReference>
<dbReference type="InterPro" id="IPR035965">
    <property type="entry name" value="PAS-like_dom_sf"/>
</dbReference>
<dbReference type="Pfam" id="PF00989">
    <property type="entry name" value="PAS"/>
    <property type="match status" value="1"/>
</dbReference>
<dbReference type="InterPro" id="IPR001633">
    <property type="entry name" value="EAL_dom"/>
</dbReference>
<dbReference type="SMART" id="SM00091">
    <property type="entry name" value="PAS"/>
    <property type="match status" value="1"/>
</dbReference>
<organism evidence="7 8">
    <name type="scientific">Crocosphaera subtropica (strain ATCC 51142 / BH68)</name>
    <name type="common">Cyanothece sp. (strain ATCC 51142)</name>
    <dbReference type="NCBI Taxonomy" id="43989"/>
    <lineage>
        <taxon>Bacteria</taxon>
        <taxon>Bacillati</taxon>
        <taxon>Cyanobacteriota</taxon>
        <taxon>Cyanophyceae</taxon>
        <taxon>Oscillatoriophycideae</taxon>
        <taxon>Chroococcales</taxon>
        <taxon>Aphanothecaceae</taxon>
        <taxon>Crocosphaera</taxon>
        <taxon>Crocosphaera subtropica</taxon>
    </lineage>
</organism>
<dbReference type="SUPFAM" id="SSF55073">
    <property type="entry name" value="Nucleotide cyclase"/>
    <property type="match status" value="1"/>
</dbReference>
<dbReference type="InterPro" id="IPR000160">
    <property type="entry name" value="GGDEF_dom"/>
</dbReference>
<proteinExistence type="predicted"/>
<dbReference type="PROSITE" id="PS50883">
    <property type="entry name" value="EAL"/>
    <property type="match status" value="1"/>
</dbReference>
<dbReference type="SMART" id="SM00267">
    <property type="entry name" value="GGDEF"/>
    <property type="match status" value="1"/>
</dbReference>
<dbReference type="InterPro" id="IPR029787">
    <property type="entry name" value="Nucleotide_cyclase"/>
</dbReference>
<evidence type="ECO:0000313" key="7">
    <source>
        <dbReference type="EMBL" id="ACB51227.1"/>
    </source>
</evidence>
<dbReference type="SUPFAM" id="SSF52172">
    <property type="entry name" value="CheY-like"/>
    <property type="match status" value="1"/>
</dbReference>
<dbReference type="Gene3D" id="3.40.50.2300">
    <property type="match status" value="1"/>
</dbReference>
<dbReference type="Pfam" id="PF00990">
    <property type="entry name" value="GGDEF"/>
    <property type="match status" value="1"/>
</dbReference>
<dbReference type="InterPro" id="IPR013767">
    <property type="entry name" value="PAS_fold"/>
</dbReference>
<dbReference type="PROSITE" id="PS50113">
    <property type="entry name" value="PAC"/>
    <property type="match status" value="1"/>
</dbReference>
<evidence type="ECO:0000259" key="5">
    <source>
        <dbReference type="PROSITE" id="PS50883"/>
    </source>
</evidence>
<dbReference type="PANTHER" id="PTHR44757:SF2">
    <property type="entry name" value="BIOFILM ARCHITECTURE MAINTENANCE PROTEIN MBAA"/>
    <property type="match status" value="1"/>
</dbReference>
<dbReference type="GO" id="GO:0006355">
    <property type="term" value="P:regulation of DNA-templated transcription"/>
    <property type="evidence" value="ECO:0007669"/>
    <property type="project" value="InterPro"/>
</dbReference>
<keyword evidence="8" id="KW-1185">Reference proteome</keyword>
<evidence type="ECO:0000259" key="3">
    <source>
        <dbReference type="PROSITE" id="PS50112"/>
    </source>
</evidence>
<dbReference type="SMART" id="SM00052">
    <property type="entry name" value="EAL"/>
    <property type="match status" value="1"/>
</dbReference>
<name>B1X0D8_CROS5</name>
<dbReference type="FunFam" id="3.20.20.450:FF:000001">
    <property type="entry name" value="Cyclic di-GMP phosphodiesterase yahA"/>
    <property type="match status" value="1"/>
</dbReference>